<keyword evidence="9" id="KW-1185">Reference proteome</keyword>
<reference evidence="8 9" key="1">
    <citation type="submission" date="2019-02" db="EMBL/GenBank/DDBJ databases">
        <title>Deep-cultivation of Planctomycetes and their phenomic and genomic characterization uncovers novel biology.</title>
        <authorList>
            <person name="Wiegand S."/>
            <person name="Jogler M."/>
            <person name="Boedeker C."/>
            <person name="Pinto D."/>
            <person name="Vollmers J."/>
            <person name="Rivas-Marin E."/>
            <person name="Kohn T."/>
            <person name="Peeters S.H."/>
            <person name="Heuer A."/>
            <person name="Rast P."/>
            <person name="Oberbeckmann S."/>
            <person name="Bunk B."/>
            <person name="Jeske O."/>
            <person name="Meyerdierks A."/>
            <person name="Storesund J.E."/>
            <person name="Kallscheuer N."/>
            <person name="Luecker S."/>
            <person name="Lage O.M."/>
            <person name="Pohl T."/>
            <person name="Merkel B.J."/>
            <person name="Hornburger P."/>
            <person name="Mueller R.-W."/>
            <person name="Bruemmer F."/>
            <person name="Labrenz M."/>
            <person name="Spormann A.M."/>
            <person name="Op den Camp H."/>
            <person name="Overmann J."/>
            <person name="Amann R."/>
            <person name="Jetten M.S.M."/>
            <person name="Mascher T."/>
            <person name="Medema M.H."/>
            <person name="Devos D.P."/>
            <person name="Kaster A.-K."/>
            <person name="Ovreas L."/>
            <person name="Rohde M."/>
            <person name="Galperin M.Y."/>
            <person name="Jogler C."/>
        </authorList>
    </citation>
    <scope>NUCLEOTIDE SEQUENCE [LARGE SCALE GENOMIC DNA]</scope>
    <source>
        <strain evidence="8 9">Pan241w</strain>
    </source>
</reference>
<feature type="domain" description="Radical SAM core" evidence="7">
    <location>
        <begin position="29"/>
        <end position="281"/>
    </location>
</feature>
<organism evidence="8 9">
    <name type="scientific">Gimesia alba</name>
    <dbReference type="NCBI Taxonomy" id="2527973"/>
    <lineage>
        <taxon>Bacteria</taxon>
        <taxon>Pseudomonadati</taxon>
        <taxon>Planctomycetota</taxon>
        <taxon>Planctomycetia</taxon>
        <taxon>Planctomycetales</taxon>
        <taxon>Planctomycetaceae</taxon>
        <taxon>Gimesia</taxon>
    </lineage>
</organism>
<name>A0A517RGG8_9PLAN</name>
<dbReference type="GO" id="GO:0051539">
    <property type="term" value="F:4 iron, 4 sulfur cluster binding"/>
    <property type="evidence" value="ECO:0007669"/>
    <property type="project" value="UniProtKB-KW"/>
</dbReference>
<keyword evidence="2" id="KW-0004">4Fe-4S</keyword>
<dbReference type="Pfam" id="PF04055">
    <property type="entry name" value="Radical_SAM"/>
    <property type="match status" value="1"/>
</dbReference>
<evidence type="ECO:0000256" key="5">
    <source>
        <dbReference type="ARBA" id="ARBA00023004"/>
    </source>
</evidence>
<accession>A0A517RGG8</accession>
<keyword evidence="6" id="KW-0411">Iron-sulfur</keyword>
<evidence type="ECO:0000313" key="9">
    <source>
        <dbReference type="Proteomes" id="UP000317171"/>
    </source>
</evidence>
<dbReference type="InterPro" id="IPR013785">
    <property type="entry name" value="Aldolase_TIM"/>
</dbReference>
<gene>
    <name evidence="8" type="primary">moaA_1</name>
    <name evidence="8" type="ORF">Pan241w_30670</name>
</gene>
<dbReference type="EMBL" id="CP036269">
    <property type="protein sequence ID" value="QDT42972.1"/>
    <property type="molecule type" value="Genomic_DNA"/>
</dbReference>
<keyword evidence="3" id="KW-0949">S-adenosyl-L-methionine</keyword>
<dbReference type="Gene3D" id="3.20.20.70">
    <property type="entry name" value="Aldolase class I"/>
    <property type="match status" value="1"/>
</dbReference>
<evidence type="ECO:0000256" key="1">
    <source>
        <dbReference type="ARBA" id="ARBA00001966"/>
    </source>
</evidence>
<dbReference type="GO" id="GO:0046872">
    <property type="term" value="F:metal ion binding"/>
    <property type="evidence" value="ECO:0007669"/>
    <property type="project" value="UniProtKB-KW"/>
</dbReference>
<dbReference type="PANTHER" id="PTHR43787">
    <property type="entry name" value="FEMO COFACTOR BIOSYNTHESIS PROTEIN NIFB-RELATED"/>
    <property type="match status" value="1"/>
</dbReference>
<dbReference type="PROSITE" id="PS51918">
    <property type="entry name" value="RADICAL_SAM"/>
    <property type="match status" value="1"/>
</dbReference>
<evidence type="ECO:0000256" key="6">
    <source>
        <dbReference type="ARBA" id="ARBA00023014"/>
    </source>
</evidence>
<evidence type="ECO:0000256" key="3">
    <source>
        <dbReference type="ARBA" id="ARBA00022691"/>
    </source>
</evidence>
<evidence type="ECO:0000256" key="2">
    <source>
        <dbReference type="ARBA" id="ARBA00022485"/>
    </source>
</evidence>
<dbReference type="CDD" id="cd01335">
    <property type="entry name" value="Radical_SAM"/>
    <property type="match status" value="1"/>
</dbReference>
<dbReference type="InterPro" id="IPR058240">
    <property type="entry name" value="rSAM_sf"/>
</dbReference>
<dbReference type="Proteomes" id="UP000317171">
    <property type="component" value="Chromosome"/>
</dbReference>
<protein>
    <submittedName>
        <fullName evidence="8">Cyclic pyranopterin monophosphate synthase</fullName>
    </submittedName>
</protein>
<dbReference type="AlphaFoldDB" id="A0A517RGG8"/>
<keyword evidence="5" id="KW-0408">Iron</keyword>
<dbReference type="KEGG" id="gaz:Pan241w_30670"/>
<sequence length="290" mass="33131">MPSSSLPLHSQHQRTYHDNKFVYPVLSRRSKGISIGVNLNPDKICNFDCIYCQVDRREESETRFVGLDQLLDELDHMLKFVLSGEIYQDAKFTEVPQELRRLNDIAFSGDGEPTTYRNFDQIAQKVADLKQKHQADQVKMVLITNASMLHRDSTQAALNVFDKNQGEIWAKLDAGTESYFKTVDRTKIRFEQILENIALAARQRPIVIQSLFMLIDQKPPSEAEIDAYCARLNEVLKSGGEIKLVQVYTIARRTTEDYVSSLSSAQVDQIACKVREQTNLKTEVFYGNAD</sequence>
<evidence type="ECO:0000259" key="7">
    <source>
        <dbReference type="PROSITE" id="PS51918"/>
    </source>
</evidence>
<dbReference type="PANTHER" id="PTHR43787:SF11">
    <property type="entry name" value="UPF0026 PROTEIN SLR1464"/>
    <property type="match status" value="1"/>
</dbReference>
<dbReference type="SFLD" id="SFLDS00029">
    <property type="entry name" value="Radical_SAM"/>
    <property type="match status" value="1"/>
</dbReference>
<dbReference type="InterPro" id="IPR007197">
    <property type="entry name" value="rSAM"/>
</dbReference>
<keyword evidence="4" id="KW-0479">Metal-binding</keyword>
<dbReference type="SUPFAM" id="SSF102114">
    <property type="entry name" value="Radical SAM enzymes"/>
    <property type="match status" value="1"/>
</dbReference>
<dbReference type="OrthoDB" id="9795504at2"/>
<comment type="cofactor">
    <cofactor evidence="1">
        <name>[4Fe-4S] cluster</name>
        <dbReference type="ChEBI" id="CHEBI:49883"/>
    </cofactor>
</comment>
<proteinExistence type="predicted"/>
<evidence type="ECO:0000313" key="8">
    <source>
        <dbReference type="EMBL" id="QDT42972.1"/>
    </source>
</evidence>
<dbReference type="RefSeq" id="WP_145217076.1">
    <property type="nucleotide sequence ID" value="NZ_CP036269.1"/>
</dbReference>
<dbReference type="GO" id="GO:0003824">
    <property type="term" value="F:catalytic activity"/>
    <property type="evidence" value="ECO:0007669"/>
    <property type="project" value="InterPro"/>
</dbReference>
<evidence type="ECO:0000256" key="4">
    <source>
        <dbReference type="ARBA" id="ARBA00022723"/>
    </source>
</evidence>